<accession>A0A9D1J305</accession>
<organism evidence="1 2">
    <name type="scientific">Candidatus Onthousia excrementipullorum</name>
    <dbReference type="NCBI Taxonomy" id="2840884"/>
    <lineage>
        <taxon>Bacteria</taxon>
        <taxon>Bacillati</taxon>
        <taxon>Bacillota</taxon>
        <taxon>Bacilli</taxon>
        <taxon>Candidatus Onthousia</taxon>
    </lineage>
</organism>
<evidence type="ECO:0000313" key="2">
    <source>
        <dbReference type="Proteomes" id="UP000824232"/>
    </source>
</evidence>
<comment type="caution">
    <text evidence="1">The sequence shown here is derived from an EMBL/GenBank/DDBJ whole genome shotgun (WGS) entry which is preliminary data.</text>
</comment>
<reference evidence="1" key="1">
    <citation type="submission" date="2020-10" db="EMBL/GenBank/DDBJ databases">
        <authorList>
            <person name="Gilroy R."/>
        </authorList>
    </citation>
    <scope>NUCLEOTIDE SEQUENCE</scope>
    <source>
        <strain evidence="1">CHK184-20233</strain>
    </source>
</reference>
<dbReference type="EMBL" id="DVHC01000023">
    <property type="protein sequence ID" value="HIR58810.1"/>
    <property type="molecule type" value="Genomic_DNA"/>
</dbReference>
<evidence type="ECO:0000313" key="1">
    <source>
        <dbReference type="EMBL" id="HIR58810.1"/>
    </source>
</evidence>
<name>A0A9D1J305_9FIRM</name>
<dbReference type="AlphaFoldDB" id="A0A9D1J305"/>
<gene>
    <name evidence="1" type="ORF">IAB38_02055</name>
</gene>
<reference evidence="1" key="2">
    <citation type="journal article" date="2021" name="PeerJ">
        <title>Extensive microbial diversity within the chicken gut microbiome revealed by metagenomics and culture.</title>
        <authorList>
            <person name="Gilroy R."/>
            <person name="Ravi A."/>
            <person name="Getino M."/>
            <person name="Pursley I."/>
            <person name="Horton D.L."/>
            <person name="Alikhan N.F."/>
            <person name="Baker D."/>
            <person name="Gharbi K."/>
            <person name="Hall N."/>
            <person name="Watson M."/>
            <person name="Adriaenssens E.M."/>
            <person name="Foster-Nyarko E."/>
            <person name="Jarju S."/>
            <person name="Secka A."/>
            <person name="Antonio M."/>
            <person name="Oren A."/>
            <person name="Chaudhuri R.R."/>
            <person name="La Ragione R."/>
            <person name="Hildebrand F."/>
            <person name="Pallen M.J."/>
        </authorList>
    </citation>
    <scope>NUCLEOTIDE SEQUENCE</scope>
    <source>
        <strain evidence="1">CHK184-20233</strain>
    </source>
</reference>
<protein>
    <submittedName>
        <fullName evidence="1">Uncharacterized protein</fullName>
    </submittedName>
</protein>
<proteinExistence type="predicted"/>
<dbReference type="Proteomes" id="UP000824232">
    <property type="component" value="Unassembled WGS sequence"/>
</dbReference>
<sequence>MNNEELEKNVNYVMAHLDEVLDSDMFDDIISYDVLSKVDGNLRKEINGLVNTINYYKKRNDYRNVSKYKEALKDVKSTLEKLNNYKSKYVGRLEELHEALTRSDKIRKKTLSETSSKPKSDKVTDTDLYTDYSELLKFNEPVVGDLFGSFLYDIRTSKFMDEYSSGLQYELPIEIEKLLKRTDTLSKEELLTLSVLTIDVSRNKIRSIGKDSVYASIEKDFLRRLIKIFEELKPVKYESIDEDTSAYYDILEELIDNDANYTYISKLMRDIPNFACARKDDKHFAFLLLDRFIENYKLKLVNQGLPYVEPDFYKELISLNFSLGPSFSEDEKLDFSLLLVTFKDYVISKNYNNSEKVFDDIDFIADSMDKIKIIEEKQDDKVLEELSSLKYRMADVSNFYVKNNYSVSSAFKFDNISNYAFSVDYSSDDNIILKIHILDTASFIKDDSLIYEEMKSKDLELPRFELNSFYPAMTFVYTIFSNNKISDVRVTSSVVNISEEYANQDLGNYMDNPRIKDLFSAFKRIKDYRNIDDIYYSQDGIKDFTDSILNKDITKSFVNNNMPFIYKAYLENGNDLVRINHNAVCDKLIDIPKKEAHRVFDILDEVYDSYYVPNGGKLELDSSKFLGLYLLTTIHRIQDGVYDITKVEEELSELLVTLNNREKYLPSSVLRNNERKVKRMVRIYKKNNKKDVV</sequence>